<evidence type="ECO:0000256" key="1">
    <source>
        <dbReference type="ARBA" id="ARBA00022448"/>
    </source>
</evidence>
<dbReference type="InterPro" id="IPR004673">
    <property type="entry name" value="L-rhamnose-proton_sym_RhaT"/>
</dbReference>
<keyword evidence="8 9" id="KW-0472">Membrane</keyword>
<accession>A0A9J7BLN5</accession>
<dbReference type="GO" id="GO:0016020">
    <property type="term" value="C:membrane"/>
    <property type="evidence" value="ECO:0007669"/>
    <property type="project" value="InterPro"/>
</dbReference>
<keyword evidence="3" id="KW-0997">Cell inner membrane</keyword>
<keyword evidence="5 9" id="KW-0812">Transmembrane</keyword>
<protein>
    <submittedName>
        <fullName evidence="10">L-rhamnose/proton symporter RhaT</fullName>
    </submittedName>
</protein>
<evidence type="ECO:0000256" key="5">
    <source>
        <dbReference type="ARBA" id="ARBA00022692"/>
    </source>
</evidence>
<evidence type="ECO:0000256" key="8">
    <source>
        <dbReference type="ARBA" id="ARBA00023136"/>
    </source>
</evidence>
<dbReference type="Proteomes" id="UP001059380">
    <property type="component" value="Chromosome"/>
</dbReference>
<dbReference type="GO" id="GO:0015153">
    <property type="term" value="F:rhamnose transmembrane transporter activity"/>
    <property type="evidence" value="ECO:0007669"/>
    <property type="project" value="InterPro"/>
</dbReference>
<keyword evidence="7 9" id="KW-1133">Transmembrane helix</keyword>
<gene>
    <name evidence="10" type="primary">rhaT</name>
    <name evidence="10" type="ORF">MOP44_22805</name>
</gene>
<evidence type="ECO:0000256" key="9">
    <source>
        <dbReference type="SAM" id="Phobius"/>
    </source>
</evidence>
<keyword evidence="4" id="KW-0762">Sugar transport</keyword>
<keyword evidence="1" id="KW-0813">Transport</keyword>
<evidence type="ECO:0000313" key="10">
    <source>
        <dbReference type="EMBL" id="UWZ83385.1"/>
    </source>
</evidence>
<feature type="transmembrane region" description="Helical" evidence="9">
    <location>
        <begin position="174"/>
        <end position="195"/>
    </location>
</feature>
<feature type="transmembrane region" description="Helical" evidence="9">
    <location>
        <begin position="71"/>
        <end position="91"/>
    </location>
</feature>
<feature type="transmembrane region" description="Helical" evidence="9">
    <location>
        <begin position="98"/>
        <end position="120"/>
    </location>
</feature>
<keyword evidence="2" id="KW-1003">Cell membrane</keyword>
<feature type="transmembrane region" description="Helical" evidence="9">
    <location>
        <begin position="322"/>
        <end position="343"/>
    </location>
</feature>
<evidence type="ECO:0000256" key="7">
    <source>
        <dbReference type="ARBA" id="ARBA00022989"/>
    </source>
</evidence>
<name>A0A9J7BLN5_9BACT</name>
<feature type="transmembrane region" description="Helical" evidence="9">
    <location>
        <begin position="132"/>
        <end position="153"/>
    </location>
</feature>
<evidence type="ECO:0000256" key="2">
    <source>
        <dbReference type="ARBA" id="ARBA00022475"/>
    </source>
</evidence>
<dbReference type="AlphaFoldDB" id="A0A9J7BLN5"/>
<feature type="transmembrane region" description="Helical" evidence="9">
    <location>
        <begin position="258"/>
        <end position="277"/>
    </location>
</feature>
<sequence length="345" mass="36776">MANIVAGIGWHVIGAGMAASFYAPIEKVKKWSWETTWAIAGLFSWILLPIGVSLCLLPSFTGFYASIDPHLLLTIALFGAMWGVGNVSYGLTMRHLGMSLGIGIAIGVTLVVGTLVPPIMDGKASMLFTTRGGLYTMAGVFVALIGVAIVSWAGHKKELQLKGHLEEFNVGLGLLLAVMCGIFSSGMSFALHAALPIQEAAKSVGVNPLYAMLPSYVFIMGGGAVINLAYCFIRLAAVPRLSLREDLRQPGPTLRTNAALAATGGIMWYLQFFFYAWGEANIPASMSYVNWMLHMSIYVLCGGIVGLALGEWAGIRSGLLRLLWVGIIIIIIAANLVGVGMAYSQ</sequence>
<dbReference type="EMBL" id="CP093313">
    <property type="protein sequence ID" value="UWZ83385.1"/>
    <property type="molecule type" value="Genomic_DNA"/>
</dbReference>
<dbReference type="RefSeq" id="WP_260792720.1">
    <property type="nucleotide sequence ID" value="NZ_CP093313.1"/>
</dbReference>
<evidence type="ECO:0000256" key="4">
    <source>
        <dbReference type="ARBA" id="ARBA00022597"/>
    </source>
</evidence>
<feature type="transmembrane region" description="Helical" evidence="9">
    <location>
        <begin position="289"/>
        <end position="310"/>
    </location>
</feature>
<dbReference type="GO" id="GO:0015293">
    <property type="term" value="F:symporter activity"/>
    <property type="evidence" value="ECO:0007669"/>
    <property type="project" value="UniProtKB-KW"/>
</dbReference>
<evidence type="ECO:0000256" key="3">
    <source>
        <dbReference type="ARBA" id="ARBA00022519"/>
    </source>
</evidence>
<feature type="transmembrane region" description="Helical" evidence="9">
    <location>
        <begin position="37"/>
        <end position="65"/>
    </location>
</feature>
<proteinExistence type="predicted"/>
<keyword evidence="11" id="KW-1185">Reference proteome</keyword>
<feature type="transmembrane region" description="Helical" evidence="9">
    <location>
        <begin position="6"/>
        <end position="25"/>
    </location>
</feature>
<dbReference type="KEGG" id="orp:MOP44_22805"/>
<keyword evidence="6" id="KW-0769">Symport</keyword>
<organism evidence="10 11">
    <name type="scientific">Occallatibacter riparius</name>
    <dbReference type="NCBI Taxonomy" id="1002689"/>
    <lineage>
        <taxon>Bacteria</taxon>
        <taxon>Pseudomonadati</taxon>
        <taxon>Acidobacteriota</taxon>
        <taxon>Terriglobia</taxon>
        <taxon>Terriglobales</taxon>
        <taxon>Acidobacteriaceae</taxon>
        <taxon>Occallatibacter</taxon>
    </lineage>
</organism>
<feature type="transmembrane region" description="Helical" evidence="9">
    <location>
        <begin position="215"/>
        <end position="237"/>
    </location>
</feature>
<dbReference type="NCBIfam" id="NF010023">
    <property type="entry name" value="PRK13499.1-3"/>
    <property type="match status" value="1"/>
</dbReference>
<reference evidence="10" key="1">
    <citation type="submission" date="2021-04" db="EMBL/GenBank/DDBJ databases">
        <title>Phylogenetic analysis of Acidobacteriaceae.</title>
        <authorList>
            <person name="Qiu L."/>
            <person name="Zhang Q."/>
        </authorList>
    </citation>
    <scope>NUCLEOTIDE SEQUENCE</scope>
    <source>
        <strain evidence="10">DSM 25168</strain>
    </source>
</reference>
<dbReference type="Pfam" id="PF06379">
    <property type="entry name" value="RhaT"/>
    <property type="match status" value="1"/>
</dbReference>
<evidence type="ECO:0000313" key="11">
    <source>
        <dbReference type="Proteomes" id="UP001059380"/>
    </source>
</evidence>
<evidence type="ECO:0000256" key="6">
    <source>
        <dbReference type="ARBA" id="ARBA00022847"/>
    </source>
</evidence>